<name>A0A8T0JC07_CERPU</name>
<evidence type="ECO:0000313" key="2">
    <source>
        <dbReference type="EMBL" id="KAG0592368.1"/>
    </source>
</evidence>
<evidence type="ECO:0000256" key="1">
    <source>
        <dbReference type="SAM" id="MobiDB-lite"/>
    </source>
</evidence>
<feature type="region of interest" description="Disordered" evidence="1">
    <location>
        <begin position="1"/>
        <end position="91"/>
    </location>
</feature>
<reference evidence="2" key="1">
    <citation type="submission" date="2020-06" db="EMBL/GenBank/DDBJ databases">
        <title>WGS assembly of Ceratodon purpureus strain R40.</title>
        <authorList>
            <person name="Carey S.B."/>
            <person name="Jenkins J."/>
            <person name="Shu S."/>
            <person name="Lovell J.T."/>
            <person name="Sreedasyam A."/>
            <person name="Maumus F."/>
            <person name="Tiley G.P."/>
            <person name="Fernandez-Pozo N."/>
            <person name="Barry K."/>
            <person name="Chen C."/>
            <person name="Wang M."/>
            <person name="Lipzen A."/>
            <person name="Daum C."/>
            <person name="Saski C.A."/>
            <person name="Payton A.C."/>
            <person name="Mcbreen J.C."/>
            <person name="Conrad R.E."/>
            <person name="Kollar L.M."/>
            <person name="Olsson S."/>
            <person name="Huttunen S."/>
            <person name="Landis J.B."/>
            <person name="Wickett N.J."/>
            <person name="Johnson M.G."/>
            <person name="Rensing S.A."/>
            <person name="Grimwood J."/>
            <person name="Schmutz J."/>
            <person name="Mcdaniel S.F."/>
        </authorList>
    </citation>
    <scope>NUCLEOTIDE SEQUENCE</scope>
    <source>
        <strain evidence="2">R40</strain>
    </source>
</reference>
<dbReference type="Proteomes" id="UP000822688">
    <property type="component" value="Chromosome 1"/>
</dbReference>
<feature type="compositionally biased region" description="Low complexity" evidence="1">
    <location>
        <begin position="1"/>
        <end position="23"/>
    </location>
</feature>
<protein>
    <submittedName>
        <fullName evidence="2">Uncharacterized protein</fullName>
    </submittedName>
</protein>
<comment type="caution">
    <text evidence="2">The sequence shown here is derived from an EMBL/GenBank/DDBJ whole genome shotgun (WGS) entry which is preliminary data.</text>
</comment>
<keyword evidence="3" id="KW-1185">Reference proteome</keyword>
<dbReference type="AlphaFoldDB" id="A0A8T0JC07"/>
<accession>A0A8T0JC07</accession>
<dbReference type="EMBL" id="CM026421">
    <property type="protein sequence ID" value="KAG0592368.1"/>
    <property type="molecule type" value="Genomic_DNA"/>
</dbReference>
<evidence type="ECO:0000313" key="3">
    <source>
        <dbReference type="Proteomes" id="UP000822688"/>
    </source>
</evidence>
<proteinExistence type="predicted"/>
<organism evidence="2 3">
    <name type="scientific">Ceratodon purpureus</name>
    <name type="common">Fire moss</name>
    <name type="synonym">Dicranum purpureum</name>
    <dbReference type="NCBI Taxonomy" id="3225"/>
    <lineage>
        <taxon>Eukaryota</taxon>
        <taxon>Viridiplantae</taxon>
        <taxon>Streptophyta</taxon>
        <taxon>Embryophyta</taxon>
        <taxon>Bryophyta</taxon>
        <taxon>Bryophytina</taxon>
        <taxon>Bryopsida</taxon>
        <taxon>Dicranidae</taxon>
        <taxon>Pseudoditrichales</taxon>
        <taxon>Ditrichaceae</taxon>
        <taxon>Ceratodon</taxon>
    </lineage>
</organism>
<gene>
    <name evidence="2" type="ORF">KC19_1G246200</name>
</gene>
<feature type="compositionally biased region" description="Low complexity" evidence="1">
    <location>
        <begin position="76"/>
        <end position="91"/>
    </location>
</feature>
<sequence>MQCTPPTTTCTSSSSRLTPSLSLEATNKQTNYLEEPPLPYFLTASTPHHHHEFSSKHTQSRQPSPISPKHPTRWENSNSSNSYNSSNSSNSLTFKLLLDEMRFTGSSR</sequence>